<gene>
    <name evidence="1" type="ORF">RHABOEDO_000833</name>
</gene>
<dbReference type="RefSeq" id="WP_215217071.1">
    <property type="nucleotide sequence ID" value="NZ_CP075587.1"/>
</dbReference>
<organism evidence="1 2">
    <name type="scientific">Candidatus Rhabdochlamydia oedothoracis</name>
    <dbReference type="NCBI Taxonomy" id="2720720"/>
    <lineage>
        <taxon>Bacteria</taxon>
        <taxon>Pseudomonadati</taxon>
        <taxon>Chlamydiota</taxon>
        <taxon>Chlamydiia</taxon>
        <taxon>Parachlamydiales</taxon>
        <taxon>Candidatus Rhabdochlamydiaceae</taxon>
        <taxon>Candidatus Rhabdochlamydia</taxon>
    </lineage>
</organism>
<keyword evidence="2" id="KW-1185">Reference proteome</keyword>
<name>A0ABX8V5Z0_9BACT</name>
<dbReference type="EMBL" id="CP075587">
    <property type="protein sequence ID" value="QYF48639.1"/>
    <property type="molecule type" value="Genomic_DNA"/>
</dbReference>
<evidence type="ECO:0000313" key="1">
    <source>
        <dbReference type="EMBL" id="QYF48639.1"/>
    </source>
</evidence>
<evidence type="ECO:0000313" key="2">
    <source>
        <dbReference type="Proteomes" id="UP000826014"/>
    </source>
</evidence>
<protein>
    <submittedName>
        <fullName evidence="1">V-type proton ATPase subunit E</fullName>
    </submittedName>
</protein>
<sequence length="209" mass="23811">METGKDKVKKICDVLRKETLEPSQKQAEEILEQASLQAQEIIAQAHLKQKQLLVNAKEQIQKERAIFESSLSQTSKQVIEALKQEIKDNIFHKELLHLLKSEMNKPEVLSRLINAVIGAIEKEGIESDLSVYIPEAVPAREINALLLQNTLKKLQEKSVLIGSSIHGGMELKLHDKNISIEITDASLEELIERYSRRDFHEVIFKKQSI</sequence>
<dbReference type="Proteomes" id="UP000826014">
    <property type="component" value="Chromosome"/>
</dbReference>
<accession>A0ABX8V5Z0</accession>
<reference evidence="1 2" key="1">
    <citation type="journal article" date="2022" name="bioRxiv">
        <title>Ecology and evolution of chlamydial symbionts of arthropods.</title>
        <authorList>
            <person name="Halter T."/>
            <person name="Koestlbacher S."/>
            <person name="Collingro A."/>
            <person name="Sixt B.S."/>
            <person name="Toenshoff E.R."/>
            <person name="Hendrickx F."/>
            <person name="Kostanjsek R."/>
            <person name="Horn M."/>
        </authorList>
    </citation>
    <scope>NUCLEOTIDE SEQUENCE [LARGE SCALE GENOMIC DNA]</scope>
    <source>
        <strain evidence="1">W744xW776</strain>
    </source>
</reference>
<proteinExistence type="predicted"/>